<dbReference type="GO" id="GO:0043590">
    <property type="term" value="C:bacterial nucleoid"/>
    <property type="evidence" value="ECO:0007669"/>
    <property type="project" value="TreeGrafter"/>
</dbReference>
<dbReference type="PANTHER" id="PTHR11059:SF0">
    <property type="entry name" value="DNA REPAIR PROTEIN RECN"/>
    <property type="match status" value="1"/>
</dbReference>
<dbReference type="NCBIfam" id="TIGR00634">
    <property type="entry name" value="recN"/>
    <property type="match status" value="1"/>
</dbReference>
<evidence type="ECO:0000256" key="10">
    <source>
        <dbReference type="SAM" id="Coils"/>
    </source>
</evidence>
<gene>
    <name evidence="12" type="ORF">1334</name>
</gene>
<evidence type="ECO:0000256" key="9">
    <source>
        <dbReference type="PIRNR" id="PIRNR003128"/>
    </source>
</evidence>
<evidence type="ECO:0000256" key="8">
    <source>
        <dbReference type="ARBA" id="ARBA00033408"/>
    </source>
</evidence>
<evidence type="ECO:0000256" key="2">
    <source>
        <dbReference type="ARBA" id="ARBA00009441"/>
    </source>
</evidence>
<keyword evidence="4" id="KW-0547">Nucleotide-binding</keyword>
<evidence type="ECO:0000259" key="11">
    <source>
        <dbReference type="Pfam" id="PF02463"/>
    </source>
</evidence>
<dbReference type="EMBL" id="CGIH01000026">
    <property type="protein sequence ID" value="CFX50196.1"/>
    <property type="molecule type" value="Genomic_DNA"/>
</dbReference>
<dbReference type="GO" id="GO:0006281">
    <property type="term" value="P:DNA repair"/>
    <property type="evidence" value="ECO:0007669"/>
    <property type="project" value="UniProtKB-KW"/>
</dbReference>
<dbReference type="PIRSF" id="PIRSF003128">
    <property type="entry name" value="RecN"/>
    <property type="match status" value="1"/>
</dbReference>
<comment type="function">
    <text evidence="1 9">May be involved in recombinational repair of damaged DNA.</text>
</comment>
<dbReference type="GO" id="GO:0009432">
    <property type="term" value="P:SOS response"/>
    <property type="evidence" value="ECO:0007669"/>
    <property type="project" value="TreeGrafter"/>
</dbReference>
<proteinExistence type="inferred from homology"/>
<keyword evidence="10" id="KW-0175">Coiled coil</keyword>
<evidence type="ECO:0000313" key="12">
    <source>
        <dbReference type="EMBL" id="CFX50196.1"/>
    </source>
</evidence>
<dbReference type="CDD" id="cd03241">
    <property type="entry name" value="ABC_RecN"/>
    <property type="match status" value="2"/>
</dbReference>
<dbReference type="InterPro" id="IPR004604">
    <property type="entry name" value="DNA_recomb/repair_RecN"/>
</dbReference>
<reference evidence="12 13" key="1">
    <citation type="submission" date="2015-03" db="EMBL/GenBank/DDBJ databases">
        <authorList>
            <person name="Murphy D."/>
        </authorList>
    </citation>
    <scope>NUCLEOTIDE SEQUENCE [LARGE SCALE GENOMIC DNA]</scope>
    <source>
        <strain evidence="12 13">OL-4</strain>
    </source>
</reference>
<dbReference type="Proteomes" id="UP000045545">
    <property type="component" value="Unassembled WGS sequence"/>
</dbReference>
<dbReference type="SUPFAM" id="SSF52540">
    <property type="entry name" value="P-loop containing nucleoside triphosphate hydrolases"/>
    <property type="match status" value="1"/>
</dbReference>
<keyword evidence="6" id="KW-0067">ATP-binding</keyword>
<comment type="similarity">
    <text evidence="2 9">Belongs to the RecN family.</text>
</comment>
<name>A0A0E3W351_9FIRM</name>
<evidence type="ECO:0000256" key="6">
    <source>
        <dbReference type="ARBA" id="ARBA00022840"/>
    </source>
</evidence>
<evidence type="ECO:0000256" key="3">
    <source>
        <dbReference type="ARBA" id="ARBA00021315"/>
    </source>
</evidence>
<dbReference type="PANTHER" id="PTHR11059">
    <property type="entry name" value="DNA REPAIR PROTEIN RECN"/>
    <property type="match status" value="1"/>
</dbReference>
<evidence type="ECO:0000256" key="1">
    <source>
        <dbReference type="ARBA" id="ARBA00003618"/>
    </source>
</evidence>
<dbReference type="Pfam" id="PF02463">
    <property type="entry name" value="SMC_N"/>
    <property type="match status" value="1"/>
</dbReference>
<evidence type="ECO:0000256" key="7">
    <source>
        <dbReference type="ARBA" id="ARBA00023204"/>
    </source>
</evidence>
<dbReference type="FunFam" id="3.40.50.300:FF:000356">
    <property type="entry name" value="DNA repair protein RecN"/>
    <property type="match status" value="1"/>
</dbReference>
<evidence type="ECO:0000313" key="13">
    <source>
        <dbReference type="Proteomes" id="UP000045545"/>
    </source>
</evidence>
<sequence length="557" mass="63543">MLEEIYIKNFILIEEQRLYFTAGLNVLTGETGAGKSIIIDALGLLLGERTKNDYIRDEDKKAVIEAVFDLQSSHETQVFLTQQGLCDADYQDLVISREFFPNGRSAARINGRNVNLHVLKALGTLLVDTQMQNDRYAFLQSSNYLGYVDGFSPPPDELLDTVAALFTRIKEAERQLADFETGQQMKNQKLDFLNYQIKEIEACDLKEGEEEELTDLRERIRNAQRLMEASHSMLTCLYSSEQTASAYDQISSALNIALNTSEDRFFQNLTEPLENIIYTLEDMARQISSYKDNLDFEPGLLDKVEERLYVIDKLKNKYGSTIHEILVFLDNARHEREELLHSEERQEEIRAELTKAQEQYRESAARLTALRQNSAVRLEERIRQELIGLNMPHTRFKVEIREKTQPGPRGLDEVEFLFSPNPGEELRPVTRIASGGEISRLILALKIALAAVYKVPTLIFDEIDAGLGGTSLSAMAQKIALLSTEHQVILVTHSPQLASYAQQHLLIDKYVENERSYTCIQALDHEARVKELARMLDGENYSELTLKHARELLESKT</sequence>
<dbReference type="GO" id="GO:0006310">
    <property type="term" value="P:DNA recombination"/>
    <property type="evidence" value="ECO:0007669"/>
    <property type="project" value="InterPro"/>
</dbReference>
<evidence type="ECO:0000256" key="5">
    <source>
        <dbReference type="ARBA" id="ARBA00022763"/>
    </source>
</evidence>
<dbReference type="STRING" id="690567.1334"/>
<dbReference type="OrthoDB" id="9806954at2"/>
<dbReference type="RefSeq" id="WP_046496823.1">
    <property type="nucleotide sequence ID" value="NZ_CGIH01000026.1"/>
</dbReference>
<dbReference type="GO" id="GO:0005524">
    <property type="term" value="F:ATP binding"/>
    <property type="evidence" value="ECO:0007669"/>
    <property type="project" value="UniProtKB-KW"/>
</dbReference>
<dbReference type="Gene3D" id="3.40.50.300">
    <property type="entry name" value="P-loop containing nucleotide triphosphate hydrolases"/>
    <property type="match status" value="2"/>
</dbReference>
<keyword evidence="5 9" id="KW-0227">DNA damage</keyword>
<organism evidence="12 13">
    <name type="scientific">Syntrophomonas zehnderi OL-4</name>
    <dbReference type="NCBI Taxonomy" id="690567"/>
    <lineage>
        <taxon>Bacteria</taxon>
        <taxon>Bacillati</taxon>
        <taxon>Bacillota</taxon>
        <taxon>Clostridia</taxon>
        <taxon>Eubacteriales</taxon>
        <taxon>Syntrophomonadaceae</taxon>
        <taxon>Syntrophomonas</taxon>
    </lineage>
</organism>
<dbReference type="InterPro" id="IPR003395">
    <property type="entry name" value="RecF/RecN/SMC_N"/>
</dbReference>
<feature type="domain" description="RecF/RecN/SMC N-terminal" evidence="11">
    <location>
        <begin position="1"/>
        <end position="507"/>
    </location>
</feature>
<feature type="coiled-coil region" evidence="10">
    <location>
        <begin position="329"/>
        <end position="373"/>
    </location>
</feature>
<accession>A0A0E3W351</accession>
<protein>
    <recommendedName>
        <fullName evidence="3 9">DNA repair protein RecN</fullName>
    </recommendedName>
    <alternativeName>
        <fullName evidence="8 9">Recombination protein N</fullName>
    </alternativeName>
</protein>
<keyword evidence="13" id="KW-1185">Reference proteome</keyword>
<dbReference type="InterPro" id="IPR027417">
    <property type="entry name" value="P-loop_NTPase"/>
</dbReference>
<keyword evidence="7 9" id="KW-0234">DNA repair</keyword>
<evidence type="ECO:0000256" key="4">
    <source>
        <dbReference type="ARBA" id="ARBA00022741"/>
    </source>
</evidence>
<dbReference type="AlphaFoldDB" id="A0A0E3W351"/>